<evidence type="ECO:0000313" key="4">
    <source>
        <dbReference type="EMBL" id="CAF2926727.1"/>
    </source>
</evidence>
<accession>A0A7R8CTN3</accession>
<evidence type="ECO:0000259" key="3">
    <source>
        <dbReference type="SMART" id="SM01174"/>
    </source>
</evidence>
<keyword evidence="2" id="KW-0645">Protease</keyword>
<gene>
    <name evidence="4" type="ORF">LSAA_8596</name>
</gene>
<keyword evidence="2" id="KW-0833">Ubl conjugation pathway</keyword>
<sequence length="425" mass="48127">MSSHKRDRVVYARAGGEDLIQNGQLNGEPIEPDMAMALKTIVWGSACSQICPYWQGMSFSFHSGGDVNAFGLKCPSNGTKNFLICVQAYILKNLLFDKKAKNSIHQKYGAASKSNRSNQGGGGKTKSEQWTNILRPTDRIQSEILIGGLTSLFSKVSEGHGGILCFPSSDNCFEPTSNYTMDGITEKLHIFRSDKEEELRSTIKKFLSLITQENGNGLLSIFGGIVRKPNGLWAYPRNLKSLKKEMQDQKDTPMIDSNGDCIQPLLNLLLLGRATPYLHNGIMCTDDGMMLIRNLVILKKWFNEDKTALFNVGSRLKTSIYPIWITCCNQQYGILFNPNKELMKSYQAERRFQLFYYADHRGKKDEVIEETTLTINNSNTNQQNKDLDYGLHDFDEIEENPLEQAIKSKWSAAHIEWNKTTPYVW</sequence>
<dbReference type="EC" id="3.4.19.12" evidence="2"/>
<proteinExistence type="inferred from homology"/>
<dbReference type="GO" id="GO:0071108">
    <property type="term" value="P:protein K48-linked deubiquitination"/>
    <property type="evidence" value="ECO:0007669"/>
    <property type="project" value="InterPro"/>
</dbReference>
<dbReference type="Proteomes" id="UP000675881">
    <property type="component" value="Chromosome 4"/>
</dbReference>
<protein>
    <recommendedName>
        <fullName evidence="2">Ubiquitin carboxyl-terminal hydrolase MINDY</fullName>
        <ecNumber evidence="2">3.4.19.12</ecNumber>
    </recommendedName>
</protein>
<dbReference type="EMBL" id="HG994583">
    <property type="protein sequence ID" value="CAF2926727.1"/>
    <property type="molecule type" value="Genomic_DNA"/>
</dbReference>
<keyword evidence="2" id="KW-0788">Thiol protease</keyword>
<organism evidence="4 5">
    <name type="scientific">Lepeophtheirus salmonis</name>
    <name type="common">Salmon louse</name>
    <name type="synonym">Caligus salmonis</name>
    <dbReference type="NCBI Taxonomy" id="72036"/>
    <lineage>
        <taxon>Eukaryota</taxon>
        <taxon>Metazoa</taxon>
        <taxon>Ecdysozoa</taxon>
        <taxon>Arthropoda</taxon>
        <taxon>Crustacea</taxon>
        <taxon>Multicrustacea</taxon>
        <taxon>Hexanauplia</taxon>
        <taxon>Copepoda</taxon>
        <taxon>Siphonostomatoida</taxon>
        <taxon>Caligidae</taxon>
        <taxon>Lepeophtheirus</taxon>
    </lineage>
</organism>
<dbReference type="PANTHER" id="PTHR12473">
    <property type="entry name" value="UBIQUITIN CARBOXYL-TERMINAL HYDROLASE MINDY-4-RELATED"/>
    <property type="match status" value="1"/>
</dbReference>
<comment type="function">
    <text evidence="2">Hydrolase that can remove 'Lys-48'-linked conjugated ubiquitin from proteins.</text>
</comment>
<dbReference type="SMART" id="SM01174">
    <property type="entry name" value="DUF4205"/>
    <property type="match status" value="1"/>
</dbReference>
<dbReference type="GO" id="GO:0006508">
    <property type="term" value="P:proteolysis"/>
    <property type="evidence" value="ECO:0007669"/>
    <property type="project" value="UniProtKB-KW"/>
</dbReference>
<dbReference type="Pfam" id="PF13898">
    <property type="entry name" value="MINDY-3_4_CD"/>
    <property type="match status" value="1"/>
</dbReference>
<evidence type="ECO:0000313" key="5">
    <source>
        <dbReference type="Proteomes" id="UP000675881"/>
    </source>
</evidence>
<evidence type="ECO:0000256" key="1">
    <source>
        <dbReference type="ARBA" id="ARBA00011074"/>
    </source>
</evidence>
<dbReference type="PANTHER" id="PTHR12473:SF8">
    <property type="entry name" value="UBIQUITIN CARBOXYL-TERMINAL HYDROLASE MINDY-4-RELATED"/>
    <property type="match status" value="1"/>
</dbReference>
<feature type="domain" description="Deubiquitinating enzyme MINDY-3/4 conserved" evidence="3">
    <location>
        <begin position="39"/>
        <end position="419"/>
    </location>
</feature>
<dbReference type="OrthoDB" id="10263628at2759"/>
<comment type="catalytic activity">
    <reaction evidence="2">
        <text>Thiol-dependent hydrolysis of ester, thioester, amide, peptide and isopeptide bonds formed by the C-terminal Gly of ubiquitin (a 76-residue protein attached to proteins as an intracellular targeting signal).</text>
        <dbReference type="EC" id="3.4.19.12"/>
    </reaction>
</comment>
<evidence type="ECO:0000256" key="2">
    <source>
        <dbReference type="RuleBase" id="RU367088"/>
    </source>
</evidence>
<dbReference type="InterPro" id="IPR039785">
    <property type="entry name" value="MINY3/4"/>
</dbReference>
<dbReference type="GO" id="GO:1990380">
    <property type="term" value="F:K48-linked deubiquitinase activity"/>
    <property type="evidence" value="ECO:0007669"/>
    <property type="project" value="UniProtKB-UniRule"/>
</dbReference>
<keyword evidence="2 4" id="KW-0378">Hydrolase</keyword>
<reference evidence="4" key="1">
    <citation type="submission" date="2021-02" db="EMBL/GenBank/DDBJ databases">
        <authorList>
            <person name="Bekaert M."/>
        </authorList>
    </citation>
    <scope>NUCLEOTIDE SEQUENCE</scope>
    <source>
        <strain evidence="4">IoA-00</strain>
    </source>
</reference>
<dbReference type="InterPro" id="IPR025257">
    <property type="entry name" value="MINDY-3/4_CD"/>
</dbReference>
<dbReference type="AlphaFoldDB" id="A0A7R8CTN3"/>
<keyword evidence="5" id="KW-1185">Reference proteome</keyword>
<name>A0A7R8CTN3_LEPSM</name>
<dbReference type="GO" id="GO:0004843">
    <property type="term" value="F:cysteine-type deubiquitinase activity"/>
    <property type="evidence" value="ECO:0007669"/>
    <property type="project" value="UniProtKB-UniRule"/>
</dbReference>
<comment type="similarity">
    <text evidence="1 2">Belongs to the MINDY deubiquitinase family. FAM188 subfamily.</text>
</comment>